<organism evidence="1 2">
    <name type="scientific">Sphaerodactylus townsendi</name>
    <dbReference type="NCBI Taxonomy" id="933632"/>
    <lineage>
        <taxon>Eukaryota</taxon>
        <taxon>Metazoa</taxon>
        <taxon>Chordata</taxon>
        <taxon>Craniata</taxon>
        <taxon>Vertebrata</taxon>
        <taxon>Euteleostomi</taxon>
        <taxon>Lepidosauria</taxon>
        <taxon>Squamata</taxon>
        <taxon>Bifurcata</taxon>
        <taxon>Gekkota</taxon>
        <taxon>Sphaerodactylidae</taxon>
        <taxon>Sphaerodactylus</taxon>
    </lineage>
</organism>
<reference evidence="1" key="1">
    <citation type="submission" date="2021-08" db="EMBL/GenBank/DDBJ databases">
        <title>The first chromosome-level gecko genome reveals the dynamic sex chromosomes of Neotropical dwarf geckos (Sphaerodactylidae: Sphaerodactylus).</title>
        <authorList>
            <person name="Pinto B.J."/>
            <person name="Keating S.E."/>
            <person name="Gamble T."/>
        </authorList>
    </citation>
    <scope>NUCLEOTIDE SEQUENCE</scope>
    <source>
        <strain evidence="1">TG3544</strain>
    </source>
</reference>
<accession>A0ACB8G5I9</accession>
<evidence type="ECO:0000313" key="1">
    <source>
        <dbReference type="EMBL" id="KAH8014685.1"/>
    </source>
</evidence>
<gene>
    <name evidence="1" type="ORF">K3G42_030953</name>
</gene>
<dbReference type="Proteomes" id="UP000827872">
    <property type="component" value="Linkage Group LG02"/>
</dbReference>
<proteinExistence type="predicted"/>
<evidence type="ECO:0000313" key="2">
    <source>
        <dbReference type="Proteomes" id="UP000827872"/>
    </source>
</evidence>
<dbReference type="EMBL" id="CM037615">
    <property type="protein sequence ID" value="KAH8014685.1"/>
    <property type="molecule type" value="Genomic_DNA"/>
</dbReference>
<sequence length="166" mass="18123">MSSPAAVVPSPATRGGQTGPCCKQEKARLMNAGMSSSREDGGRGASAVVRRSEATEGVAQREEEQEEDGEEDLRDGGVPFFVNRGGLPIDVPTWERMWKHVAKIHPDGEKVALKIRGATDLPKIQTNLLPSRQLQDPKTQQLLALHSSEVVDYVSHRCFEISYSAI</sequence>
<protein>
    <submittedName>
        <fullName evidence="1">Uncharacterized protein</fullName>
    </submittedName>
</protein>
<name>A0ACB8G5I9_9SAUR</name>
<keyword evidence="2" id="KW-1185">Reference proteome</keyword>
<comment type="caution">
    <text evidence="1">The sequence shown here is derived from an EMBL/GenBank/DDBJ whole genome shotgun (WGS) entry which is preliminary data.</text>
</comment>